<dbReference type="RefSeq" id="WP_371754916.1">
    <property type="nucleotide sequence ID" value="NZ_JAYJLD010000022.1"/>
</dbReference>
<dbReference type="Proteomes" id="UP001310386">
    <property type="component" value="Unassembled WGS sequence"/>
</dbReference>
<keyword evidence="2" id="KW-0378">Hydrolase</keyword>
<feature type="signal peptide" evidence="4">
    <location>
        <begin position="1"/>
        <end position="18"/>
    </location>
</feature>
<feature type="compositionally biased region" description="Low complexity" evidence="3">
    <location>
        <begin position="66"/>
        <end position="78"/>
    </location>
</feature>
<evidence type="ECO:0000256" key="4">
    <source>
        <dbReference type="SAM" id="SignalP"/>
    </source>
</evidence>
<feature type="compositionally biased region" description="Low complexity" evidence="3">
    <location>
        <begin position="30"/>
        <end position="45"/>
    </location>
</feature>
<dbReference type="Pfam" id="PF01522">
    <property type="entry name" value="Polysacc_deac_1"/>
    <property type="match status" value="1"/>
</dbReference>
<feature type="domain" description="NodB homology" evidence="5">
    <location>
        <begin position="103"/>
        <end position="282"/>
    </location>
</feature>
<dbReference type="EMBL" id="JAYJLD010000022">
    <property type="protein sequence ID" value="MEB3102794.1"/>
    <property type="molecule type" value="Genomic_DNA"/>
</dbReference>
<dbReference type="Gene3D" id="3.20.20.370">
    <property type="entry name" value="Glycoside hydrolase/deacetylase"/>
    <property type="match status" value="1"/>
</dbReference>
<protein>
    <submittedName>
        <fullName evidence="6">Polysaccharide deacetylase family protein</fullName>
    </submittedName>
</protein>
<feature type="chain" id="PRO_5046197422" evidence="4">
    <location>
        <begin position="19"/>
        <end position="293"/>
    </location>
</feature>
<dbReference type="PANTHER" id="PTHR10587:SF133">
    <property type="entry name" value="CHITIN DEACETYLASE 1-RELATED"/>
    <property type="match status" value="1"/>
</dbReference>
<dbReference type="CDD" id="cd10917">
    <property type="entry name" value="CE4_NodB_like_6s_7s"/>
    <property type="match status" value="1"/>
</dbReference>
<accession>A0ABU5ZJZ4</accession>
<reference evidence="6" key="1">
    <citation type="submission" date="2023-12" db="EMBL/GenBank/DDBJ databases">
        <title>Fervidustalea candida gen. nov., sp. nov., a novel member of the family Paenibacillaceae isolated from a geothermal area.</title>
        <authorList>
            <person name="Li W.-J."/>
            <person name="Jiao J.-Y."/>
            <person name="Chen Y."/>
        </authorList>
    </citation>
    <scope>NUCLEOTIDE SEQUENCE</scope>
    <source>
        <strain evidence="6">SYSU GA230002</strain>
    </source>
</reference>
<evidence type="ECO:0000256" key="3">
    <source>
        <dbReference type="SAM" id="MobiDB-lite"/>
    </source>
</evidence>
<dbReference type="InterPro" id="IPR050248">
    <property type="entry name" value="Polysacc_deacetylase_ArnD"/>
</dbReference>
<dbReference type="InterPro" id="IPR011330">
    <property type="entry name" value="Glyco_hydro/deAcase_b/a-brl"/>
</dbReference>
<feature type="region of interest" description="Disordered" evidence="3">
    <location>
        <begin position="23"/>
        <end position="78"/>
    </location>
</feature>
<keyword evidence="4" id="KW-0732">Signal</keyword>
<comment type="caution">
    <text evidence="6">The sequence shown here is derived from an EMBL/GenBank/DDBJ whole genome shotgun (WGS) entry which is preliminary data.</text>
</comment>
<evidence type="ECO:0000313" key="7">
    <source>
        <dbReference type="Proteomes" id="UP001310386"/>
    </source>
</evidence>
<gene>
    <name evidence="6" type="ORF">VF724_14090</name>
</gene>
<feature type="compositionally biased region" description="Pro residues" evidence="3">
    <location>
        <begin position="46"/>
        <end position="65"/>
    </location>
</feature>
<keyword evidence="7" id="KW-1185">Reference proteome</keyword>
<evidence type="ECO:0000256" key="1">
    <source>
        <dbReference type="ARBA" id="ARBA00022723"/>
    </source>
</evidence>
<keyword evidence="1" id="KW-0479">Metal-binding</keyword>
<organism evidence="6 7">
    <name type="scientific">Ferviditalea candida</name>
    <dbReference type="NCBI Taxonomy" id="3108399"/>
    <lineage>
        <taxon>Bacteria</taxon>
        <taxon>Bacillati</taxon>
        <taxon>Bacillota</taxon>
        <taxon>Bacilli</taxon>
        <taxon>Bacillales</taxon>
        <taxon>Paenibacillaceae</taxon>
        <taxon>Ferviditalea</taxon>
    </lineage>
</organism>
<evidence type="ECO:0000313" key="6">
    <source>
        <dbReference type="EMBL" id="MEB3102794.1"/>
    </source>
</evidence>
<name>A0ABU5ZJZ4_9BACL</name>
<dbReference type="PROSITE" id="PS51677">
    <property type="entry name" value="NODB"/>
    <property type="match status" value="1"/>
</dbReference>
<dbReference type="PROSITE" id="PS51257">
    <property type="entry name" value="PROKAR_LIPOPROTEIN"/>
    <property type="match status" value="1"/>
</dbReference>
<proteinExistence type="predicted"/>
<sequence>MKKNALILLLLSLSVILAACQTKQPPNPSAPKAQSAAASPAVQPAASPPTVPAPTPATSPMPMPSPVSAETKPAPAPVSSAKPAYYMNSSYFIKPLDEKGNRKVVLLTFDDGPKKKEMVDQMLDVLDKHHAKAIFFVNGYRVKENPELLKEIHDRGQTIGNHSWDHIDLSKLPKEKIEQQIGDVQSIVKQLTGETPVFFRPPFGTGKGFVKEVAKEHHLLFMTWSNGSLDWADNKENPQGVIQSVLDQLNPGSNILMHELPWTVQALDELLSKLEQKEYGFVDPKAIEIKLDK</sequence>
<dbReference type="InterPro" id="IPR002509">
    <property type="entry name" value="NODB_dom"/>
</dbReference>
<dbReference type="PANTHER" id="PTHR10587">
    <property type="entry name" value="GLYCOSYL TRANSFERASE-RELATED"/>
    <property type="match status" value="1"/>
</dbReference>
<evidence type="ECO:0000256" key="2">
    <source>
        <dbReference type="ARBA" id="ARBA00022801"/>
    </source>
</evidence>
<evidence type="ECO:0000259" key="5">
    <source>
        <dbReference type="PROSITE" id="PS51677"/>
    </source>
</evidence>
<dbReference type="SUPFAM" id="SSF88713">
    <property type="entry name" value="Glycoside hydrolase/deacetylase"/>
    <property type="match status" value="1"/>
</dbReference>